<dbReference type="RefSeq" id="WP_189133324.1">
    <property type="nucleotide sequence ID" value="NZ_BMMS01000018.1"/>
</dbReference>
<gene>
    <name evidence="1" type="ORF">GCM10012280_42290</name>
</gene>
<comment type="caution">
    <text evidence="1">The sequence shown here is derived from an EMBL/GenBank/DDBJ whole genome shotgun (WGS) entry which is preliminary data.</text>
</comment>
<protein>
    <submittedName>
        <fullName evidence="1">Membrane protein</fullName>
    </submittedName>
</protein>
<evidence type="ECO:0000313" key="1">
    <source>
        <dbReference type="EMBL" id="GGO92339.1"/>
    </source>
</evidence>
<dbReference type="Proteomes" id="UP000641932">
    <property type="component" value="Unassembled WGS sequence"/>
</dbReference>
<sequence>MGSAKQNASARRARAEEMRRAEAARERRNRIIAVVAGVVVLAGMVGGGWAIIASASKDDNSASSKPPKARVQGEKTYGGLTFKHVSHSVKYPQSPPVGGDHDPVWQNCNGDVYDKPLRNENAVHALEHGSVWVTYNSKAGKADIKTLADMVKQKPYSLMSPFPSQSGVITLSAWGHQLTVDSAKDPRVNQFFKWYVNGEQTREKGAACTGGKPTP</sequence>
<dbReference type="EMBL" id="BMMS01000018">
    <property type="protein sequence ID" value="GGO92339.1"/>
    <property type="molecule type" value="Genomic_DNA"/>
</dbReference>
<evidence type="ECO:0000313" key="2">
    <source>
        <dbReference type="Proteomes" id="UP000641932"/>
    </source>
</evidence>
<reference evidence="1" key="1">
    <citation type="journal article" date="2014" name="Int. J. Syst. Evol. Microbiol.">
        <title>Complete genome sequence of Corynebacterium casei LMG S-19264T (=DSM 44701T), isolated from a smear-ripened cheese.</title>
        <authorList>
            <consortium name="US DOE Joint Genome Institute (JGI-PGF)"/>
            <person name="Walter F."/>
            <person name="Albersmeier A."/>
            <person name="Kalinowski J."/>
            <person name="Ruckert C."/>
        </authorList>
    </citation>
    <scope>NUCLEOTIDE SEQUENCE</scope>
    <source>
        <strain evidence="1">CGMCC 4.7201</strain>
    </source>
</reference>
<organism evidence="1 2">
    <name type="scientific">Wenjunlia tyrosinilytica</name>
    <dbReference type="NCBI Taxonomy" id="1544741"/>
    <lineage>
        <taxon>Bacteria</taxon>
        <taxon>Bacillati</taxon>
        <taxon>Actinomycetota</taxon>
        <taxon>Actinomycetes</taxon>
        <taxon>Kitasatosporales</taxon>
        <taxon>Streptomycetaceae</taxon>
        <taxon>Wenjunlia</taxon>
    </lineage>
</organism>
<accession>A0A918DYZ9</accession>
<keyword evidence="2" id="KW-1185">Reference proteome</keyword>
<dbReference type="AlphaFoldDB" id="A0A918DYZ9"/>
<proteinExistence type="predicted"/>
<name>A0A918DYZ9_9ACTN</name>
<dbReference type="InterPro" id="IPR021454">
    <property type="entry name" value="DUF3105"/>
</dbReference>
<reference evidence="1" key="2">
    <citation type="submission" date="2020-09" db="EMBL/GenBank/DDBJ databases">
        <authorList>
            <person name="Sun Q."/>
            <person name="Zhou Y."/>
        </authorList>
    </citation>
    <scope>NUCLEOTIDE SEQUENCE</scope>
    <source>
        <strain evidence="1">CGMCC 4.7201</strain>
    </source>
</reference>
<dbReference type="Pfam" id="PF11303">
    <property type="entry name" value="DUF3105"/>
    <property type="match status" value="1"/>
</dbReference>